<dbReference type="GeneID" id="75910584"/>
<dbReference type="Proteomes" id="UP001206595">
    <property type="component" value="Unassembled WGS sequence"/>
</dbReference>
<accession>A0AAD5EJ33</accession>
<name>A0AAD5EJ33_UMBRA</name>
<dbReference type="EMBL" id="MU620893">
    <property type="protein sequence ID" value="KAI8584194.1"/>
    <property type="molecule type" value="Genomic_DNA"/>
</dbReference>
<organism evidence="1 2">
    <name type="scientific">Umbelopsis ramanniana AG</name>
    <dbReference type="NCBI Taxonomy" id="1314678"/>
    <lineage>
        <taxon>Eukaryota</taxon>
        <taxon>Fungi</taxon>
        <taxon>Fungi incertae sedis</taxon>
        <taxon>Mucoromycota</taxon>
        <taxon>Mucoromycotina</taxon>
        <taxon>Umbelopsidomycetes</taxon>
        <taxon>Umbelopsidales</taxon>
        <taxon>Umbelopsidaceae</taxon>
        <taxon>Umbelopsis</taxon>
    </lineage>
</organism>
<sequence>MIRKAALPYPAPLTVRVVTHIPHHFLTPDSIPLYRENVVQIAQDSVNKLAVGGMFIVGTQDYRDDEGKLWPISMLIMEDVNRHIGEKILKLKEMVVTVPEGYAKDRSKPISFDTYEPEVCLLDIDEAQKHEIDVPIVHAIYLVFMKMGPP</sequence>
<protein>
    <submittedName>
        <fullName evidence="1">Uncharacterized protein</fullName>
    </submittedName>
</protein>
<keyword evidence="2" id="KW-1185">Reference proteome</keyword>
<gene>
    <name evidence="1" type="ORF">K450DRAFT_218624</name>
</gene>
<reference evidence="1" key="2">
    <citation type="journal article" date="2022" name="Proc. Natl. Acad. Sci. U.S.A.">
        <title>Diploid-dominant life cycles characterize the early evolution of Fungi.</title>
        <authorList>
            <person name="Amses K.R."/>
            <person name="Simmons D.R."/>
            <person name="Longcore J.E."/>
            <person name="Mondo S.J."/>
            <person name="Seto K."/>
            <person name="Jeronimo G.H."/>
            <person name="Bonds A.E."/>
            <person name="Quandt C.A."/>
            <person name="Davis W.J."/>
            <person name="Chang Y."/>
            <person name="Federici B.A."/>
            <person name="Kuo A."/>
            <person name="LaButti K."/>
            <person name="Pangilinan J."/>
            <person name="Andreopoulos W."/>
            <person name="Tritt A."/>
            <person name="Riley R."/>
            <person name="Hundley H."/>
            <person name="Johnson J."/>
            <person name="Lipzen A."/>
            <person name="Barry K."/>
            <person name="Lang B.F."/>
            <person name="Cuomo C.A."/>
            <person name="Buchler N.E."/>
            <person name="Grigoriev I.V."/>
            <person name="Spatafora J.W."/>
            <person name="Stajich J.E."/>
            <person name="James T.Y."/>
        </authorList>
    </citation>
    <scope>NUCLEOTIDE SEQUENCE</scope>
    <source>
        <strain evidence="1">AG</strain>
    </source>
</reference>
<dbReference type="RefSeq" id="XP_051449198.1">
    <property type="nucleotide sequence ID" value="XM_051585234.1"/>
</dbReference>
<comment type="caution">
    <text evidence="1">The sequence shown here is derived from an EMBL/GenBank/DDBJ whole genome shotgun (WGS) entry which is preliminary data.</text>
</comment>
<dbReference type="AlphaFoldDB" id="A0AAD5EJ33"/>
<reference evidence="1" key="1">
    <citation type="submission" date="2021-06" db="EMBL/GenBank/DDBJ databases">
        <authorList>
            <consortium name="DOE Joint Genome Institute"/>
            <person name="Mondo S.J."/>
            <person name="Amses K.R."/>
            <person name="Simmons D.R."/>
            <person name="Longcore J.E."/>
            <person name="Seto K."/>
            <person name="Alves G.H."/>
            <person name="Bonds A.E."/>
            <person name="Quandt C.A."/>
            <person name="Davis W.J."/>
            <person name="Chang Y."/>
            <person name="Letcher P.M."/>
            <person name="Powell M.J."/>
            <person name="Kuo A."/>
            <person name="Labutti K."/>
            <person name="Pangilinan J."/>
            <person name="Andreopoulos W."/>
            <person name="Tritt A."/>
            <person name="Riley R."/>
            <person name="Hundley H."/>
            <person name="Johnson J."/>
            <person name="Lipzen A."/>
            <person name="Barry K."/>
            <person name="Berbee M.L."/>
            <person name="Buchler N.E."/>
            <person name="Grigoriev I.V."/>
            <person name="Spatafora J.W."/>
            <person name="Stajich J.E."/>
            <person name="James T.Y."/>
        </authorList>
    </citation>
    <scope>NUCLEOTIDE SEQUENCE</scope>
    <source>
        <strain evidence="1">AG</strain>
    </source>
</reference>
<evidence type="ECO:0000313" key="2">
    <source>
        <dbReference type="Proteomes" id="UP001206595"/>
    </source>
</evidence>
<evidence type="ECO:0000313" key="1">
    <source>
        <dbReference type="EMBL" id="KAI8584194.1"/>
    </source>
</evidence>
<proteinExistence type="predicted"/>